<sequence length="422" mass="46763">MPTSNFGQLCRALDQWDAYPGAMLVYVDIRQMRDINQWAQPSVGDEIIERVLKTMQEWVGPGGVAIRLWSDEFVAARAIDHGQTAIDDCRQLRDRLCAIHYPSSLGESELSVAIGLATVGQKRDWQRHLADAGDACQIAKRRGLNQIVVSRGHAQGGTSHRDAGAVLNFRRLRDDGRLVLHAQPIMDIRDKTPRLAKAEFLLRMRNRGGHTPLPAGTIDTLEHFGLTPELDAFVSRAILEWIENHPEVVSRLDGLTINLSAHSLGDQRFMQRLFDDVRSVRPPPGKLGFEITETAAIAQLEMAADIIEDFRSVGCTFSLDDFGSGLCSFGYLHSLPVTEVKIDGRFIRDIVDDPLALEIVRSIHHVARAAGKRTVAEFVDSGDKLAVLQRLGIDYAQGFFFSAAVPPERLADMMLGAPMRVA</sequence>
<dbReference type="SUPFAM" id="SSF141868">
    <property type="entry name" value="EAL domain-like"/>
    <property type="match status" value="1"/>
</dbReference>
<dbReference type="Gene3D" id="3.20.20.450">
    <property type="entry name" value="EAL domain"/>
    <property type="match status" value="1"/>
</dbReference>
<gene>
    <name evidence="3" type="ORF">G7Y82_16775</name>
</gene>
<accession>A0A969WFW3</accession>
<dbReference type="SMART" id="SM00052">
    <property type="entry name" value="EAL"/>
    <property type="match status" value="1"/>
</dbReference>
<dbReference type="Proteomes" id="UP000653472">
    <property type="component" value="Unassembled WGS sequence"/>
</dbReference>
<dbReference type="InterPro" id="IPR001633">
    <property type="entry name" value="EAL_dom"/>
</dbReference>
<dbReference type="PANTHER" id="PTHR33121">
    <property type="entry name" value="CYCLIC DI-GMP PHOSPHODIESTERASE PDEF"/>
    <property type="match status" value="1"/>
</dbReference>
<feature type="domain" description="GGDEF" evidence="2">
    <location>
        <begin position="20"/>
        <end position="152"/>
    </location>
</feature>
<dbReference type="CDD" id="cd01948">
    <property type="entry name" value="EAL"/>
    <property type="match status" value="1"/>
</dbReference>
<dbReference type="AlphaFoldDB" id="A0A969WFW3"/>
<reference evidence="3" key="1">
    <citation type="submission" date="2020-03" db="EMBL/GenBank/DDBJ databases">
        <title>Solimonas marina sp. nov., isolated from deep seawater of the Pacific Ocean.</title>
        <authorList>
            <person name="Liu X."/>
            <person name="Lai Q."/>
            <person name="Sun F."/>
            <person name="Gai Y."/>
            <person name="Li G."/>
            <person name="Shao Z."/>
        </authorList>
    </citation>
    <scope>NUCLEOTIDE SEQUENCE</scope>
    <source>
        <strain evidence="3">C16B3</strain>
    </source>
</reference>
<feature type="domain" description="EAL" evidence="1">
    <location>
        <begin position="162"/>
        <end position="418"/>
    </location>
</feature>
<dbReference type="InterPro" id="IPR000160">
    <property type="entry name" value="GGDEF_dom"/>
</dbReference>
<name>A0A969WFW3_9GAMM</name>
<dbReference type="InterPro" id="IPR029787">
    <property type="entry name" value="Nucleotide_cyclase"/>
</dbReference>
<evidence type="ECO:0000313" key="3">
    <source>
        <dbReference type="EMBL" id="NKF23970.1"/>
    </source>
</evidence>
<dbReference type="Pfam" id="PF00990">
    <property type="entry name" value="GGDEF"/>
    <property type="match status" value="1"/>
</dbReference>
<dbReference type="EMBL" id="JAAVXB010000011">
    <property type="protein sequence ID" value="NKF23970.1"/>
    <property type="molecule type" value="Genomic_DNA"/>
</dbReference>
<dbReference type="PANTHER" id="PTHR33121:SF23">
    <property type="entry name" value="CYCLIC DI-GMP PHOSPHODIESTERASE PDEB"/>
    <property type="match status" value="1"/>
</dbReference>
<dbReference type="SUPFAM" id="SSF55073">
    <property type="entry name" value="Nucleotide cyclase"/>
    <property type="match status" value="1"/>
</dbReference>
<dbReference type="PROSITE" id="PS50883">
    <property type="entry name" value="EAL"/>
    <property type="match status" value="1"/>
</dbReference>
<dbReference type="PROSITE" id="PS50887">
    <property type="entry name" value="GGDEF"/>
    <property type="match status" value="1"/>
</dbReference>
<dbReference type="InterPro" id="IPR035919">
    <property type="entry name" value="EAL_sf"/>
</dbReference>
<dbReference type="Pfam" id="PF00563">
    <property type="entry name" value="EAL"/>
    <property type="match status" value="1"/>
</dbReference>
<evidence type="ECO:0000259" key="2">
    <source>
        <dbReference type="PROSITE" id="PS50887"/>
    </source>
</evidence>
<dbReference type="InterPro" id="IPR050706">
    <property type="entry name" value="Cyclic-di-GMP_PDE-like"/>
</dbReference>
<organism evidence="3 4">
    <name type="scientific">Solimonas marina</name>
    <dbReference type="NCBI Taxonomy" id="2714601"/>
    <lineage>
        <taxon>Bacteria</taxon>
        <taxon>Pseudomonadati</taxon>
        <taxon>Pseudomonadota</taxon>
        <taxon>Gammaproteobacteria</taxon>
        <taxon>Nevskiales</taxon>
        <taxon>Nevskiaceae</taxon>
        <taxon>Solimonas</taxon>
    </lineage>
</organism>
<keyword evidence="4" id="KW-1185">Reference proteome</keyword>
<proteinExistence type="predicted"/>
<protein>
    <submittedName>
        <fullName evidence="3">EAL domain-containing protein</fullName>
    </submittedName>
</protein>
<evidence type="ECO:0000313" key="4">
    <source>
        <dbReference type="Proteomes" id="UP000653472"/>
    </source>
</evidence>
<dbReference type="GO" id="GO:0071111">
    <property type="term" value="F:cyclic-guanylate-specific phosphodiesterase activity"/>
    <property type="evidence" value="ECO:0007669"/>
    <property type="project" value="InterPro"/>
</dbReference>
<evidence type="ECO:0000259" key="1">
    <source>
        <dbReference type="PROSITE" id="PS50883"/>
    </source>
</evidence>
<dbReference type="RefSeq" id="WP_168149299.1">
    <property type="nucleotide sequence ID" value="NZ_JAAVXB010000011.1"/>
</dbReference>
<comment type="caution">
    <text evidence="3">The sequence shown here is derived from an EMBL/GenBank/DDBJ whole genome shotgun (WGS) entry which is preliminary data.</text>
</comment>
<dbReference type="SMART" id="SM00267">
    <property type="entry name" value="GGDEF"/>
    <property type="match status" value="1"/>
</dbReference>
<dbReference type="InterPro" id="IPR043128">
    <property type="entry name" value="Rev_trsase/Diguanyl_cyclase"/>
</dbReference>
<dbReference type="Gene3D" id="3.30.70.270">
    <property type="match status" value="1"/>
</dbReference>